<evidence type="ECO:0000256" key="2">
    <source>
        <dbReference type="SAM" id="Phobius"/>
    </source>
</evidence>
<keyword evidence="2" id="KW-1133">Transmembrane helix</keyword>
<reference evidence="3 4" key="1">
    <citation type="journal article" date="2020" name="Mol. Plant">
        <title>The Chromosome-Based Rubber Tree Genome Provides New Insights into Spurge Genome Evolution and Rubber Biosynthesis.</title>
        <authorList>
            <person name="Liu J."/>
            <person name="Shi C."/>
            <person name="Shi C.C."/>
            <person name="Li W."/>
            <person name="Zhang Q.J."/>
            <person name="Zhang Y."/>
            <person name="Li K."/>
            <person name="Lu H.F."/>
            <person name="Shi C."/>
            <person name="Zhu S.T."/>
            <person name="Xiao Z.Y."/>
            <person name="Nan H."/>
            <person name="Yue Y."/>
            <person name="Zhu X.G."/>
            <person name="Wu Y."/>
            <person name="Hong X.N."/>
            <person name="Fan G.Y."/>
            <person name="Tong Y."/>
            <person name="Zhang D."/>
            <person name="Mao C.L."/>
            <person name="Liu Y.L."/>
            <person name="Hao S.J."/>
            <person name="Liu W.Q."/>
            <person name="Lv M.Q."/>
            <person name="Zhang H.B."/>
            <person name="Liu Y."/>
            <person name="Hu-Tang G.R."/>
            <person name="Wang J.P."/>
            <person name="Wang J.H."/>
            <person name="Sun Y.H."/>
            <person name="Ni S.B."/>
            <person name="Chen W.B."/>
            <person name="Zhang X.C."/>
            <person name="Jiao Y.N."/>
            <person name="Eichler E.E."/>
            <person name="Li G.H."/>
            <person name="Liu X."/>
            <person name="Gao L.Z."/>
        </authorList>
    </citation>
    <scope>NUCLEOTIDE SEQUENCE [LARGE SCALE GENOMIC DNA]</scope>
    <source>
        <strain evidence="4">cv. GT1</strain>
        <tissue evidence="3">Leaf</tissue>
    </source>
</reference>
<proteinExistence type="predicted"/>
<keyword evidence="2" id="KW-0812">Transmembrane</keyword>
<dbReference type="Proteomes" id="UP000467840">
    <property type="component" value="Chromosome 1"/>
</dbReference>
<comment type="caution">
    <text evidence="3">The sequence shown here is derived from an EMBL/GenBank/DDBJ whole genome shotgun (WGS) entry which is preliminary data.</text>
</comment>
<keyword evidence="2" id="KW-0472">Membrane</keyword>
<name>A0A6A6LEN2_HEVBR</name>
<dbReference type="AlphaFoldDB" id="A0A6A6LEN2"/>
<gene>
    <name evidence="3" type="ORF">GH714_032044</name>
</gene>
<evidence type="ECO:0000313" key="4">
    <source>
        <dbReference type="Proteomes" id="UP000467840"/>
    </source>
</evidence>
<feature type="region of interest" description="Disordered" evidence="1">
    <location>
        <begin position="27"/>
        <end position="60"/>
    </location>
</feature>
<feature type="transmembrane region" description="Helical" evidence="2">
    <location>
        <begin position="85"/>
        <end position="104"/>
    </location>
</feature>
<evidence type="ECO:0000313" key="3">
    <source>
        <dbReference type="EMBL" id="KAF2299464.1"/>
    </source>
</evidence>
<keyword evidence="4" id="KW-1185">Reference proteome</keyword>
<sequence>MVDFEIAWYPRFAEIRQLTGSVNFRPDRPVTGKVSELDRGLASPPLSDVPSASPKSESAKVSETAFFLRPSASVTTVKSLNSKHVYVAFITVDVPWMLLWLHFIPQVALV</sequence>
<organism evidence="3 4">
    <name type="scientific">Hevea brasiliensis</name>
    <name type="common">Para rubber tree</name>
    <name type="synonym">Siphonia brasiliensis</name>
    <dbReference type="NCBI Taxonomy" id="3981"/>
    <lineage>
        <taxon>Eukaryota</taxon>
        <taxon>Viridiplantae</taxon>
        <taxon>Streptophyta</taxon>
        <taxon>Embryophyta</taxon>
        <taxon>Tracheophyta</taxon>
        <taxon>Spermatophyta</taxon>
        <taxon>Magnoliopsida</taxon>
        <taxon>eudicotyledons</taxon>
        <taxon>Gunneridae</taxon>
        <taxon>Pentapetalae</taxon>
        <taxon>rosids</taxon>
        <taxon>fabids</taxon>
        <taxon>Malpighiales</taxon>
        <taxon>Euphorbiaceae</taxon>
        <taxon>Crotonoideae</taxon>
        <taxon>Micrandreae</taxon>
        <taxon>Hevea</taxon>
    </lineage>
</organism>
<accession>A0A6A6LEN2</accession>
<dbReference type="EMBL" id="JAAGAX010000011">
    <property type="protein sequence ID" value="KAF2299464.1"/>
    <property type="molecule type" value="Genomic_DNA"/>
</dbReference>
<evidence type="ECO:0000256" key="1">
    <source>
        <dbReference type="SAM" id="MobiDB-lite"/>
    </source>
</evidence>
<feature type="compositionally biased region" description="Basic and acidic residues" evidence="1">
    <location>
        <begin position="27"/>
        <end position="39"/>
    </location>
</feature>
<protein>
    <submittedName>
        <fullName evidence="3">Uncharacterized protein</fullName>
    </submittedName>
</protein>